<evidence type="ECO:0000256" key="1">
    <source>
        <dbReference type="ARBA" id="ARBA00008791"/>
    </source>
</evidence>
<dbReference type="SUPFAM" id="SSF52402">
    <property type="entry name" value="Adenine nucleotide alpha hydrolases-like"/>
    <property type="match status" value="1"/>
</dbReference>
<evidence type="ECO:0000313" key="4">
    <source>
        <dbReference type="Proteomes" id="UP000199126"/>
    </source>
</evidence>
<gene>
    <name evidence="3" type="ORF">SAMN04487948_11944</name>
</gene>
<keyword evidence="4" id="KW-1185">Reference proteome</keyword>
<dbReference type="Gene3D" id="3.40.50.620">
    <property type="entry name" value="HUPs"/>
    <property type="match status" value="1"/>
</dbReference>
<dbReference type="PANTHER" id="PTHR46268:SF24">
    <property type="entry name" value="UNIVERSAL STRESS PROTEIN"/>
    <property type="match status" value="1"/>
</dbReference>
<protein>
    <submittedName>
        <fullName evidence="3">Nucleotide-binding universal stress protein, UspA family</fullName>
    </submittedName>
</protein>
<comment type="similarity">
    <text evidence="1">Belongs to the universal stress protein A family.</text>
</comment>
<dbReference type="InterPro" id="IPR006016">
    <property type="entry name" value="UspA"/>
</dbReference>
<name>A0A1H8VU59_9EURY</name>
<dbReference type="OrthoDB" id="105697at2157"/>
<dbReference type="EMBL" id="FODV01000019">
    <property type="protein sequence ID" value="SEP18468.1"/>
    <property type="molecule type" value="Genomic_DNA"/>
</dbReference>
<dbReference type="InterPro" id="IPR006015">
    <property type="entry name" value="Universal_stress_UspA"/>
</dbReference>
<dbReference type="PANTHER" id="PTHR46268">
    <property type="entry name" value="STRESS RESPONSE PROTEIN NHAX"/>
    <property type="match status" value="1"/>
</dbReference>
<dbReference type="AlphaFoldDB" id="A0A1H8VU59"/>
<feature type="domain" description="UspA" evidence="2">
    <location>
        <begin position="2"/>
        <end position="141"/>
    </location>
</feature>
<dbReference type="InterPro" id="IPR014729">
    <property type="entry name" value="Rossmann-like_a/b/a_fold"/>
</dbReference>
<sequence length="142" mass="15352">MSANVLVAFDGSPLSERALAYAIETFPDAPITAIYIINPIDSVIDVEAGGLPVAKDWYENAKEEATRIHTTATDLTAERNTELDTVTEVEKPAQAILEYADDQDIDQIVMGSHGRSGIDRALLGSVAETVIRRARIPVTIIS</sequence>
<organism evidence="3 4">
    <name type="scientific">Halogranum amylolyticum</name>
    <dbReference type="NCBI Taxonomy" id="660520"/>
    <lineage>
        <taxon>Archaea</taxon>
        <taxon>Methanobacteriati</taxon>
        <taxon>Methanobacteriota</taxon>
        <taxon>Stenosarchaea group</taxon>
        <taxon>Halobacteria</taxon>
        <taxon>Halobacteriales</taxon>
        <taxon>Haloferacaceae</taxon>
    </lineage>
</organism>
<reference evidence="4" key="1">
    <citation type="submission" date="2016-10" db="EMBL/GenBank/DDBJ databases">
        <authorList>
            <person name="Varghese N."/>
            <person name="Submissions S."/>
        </authorList>
    </citation>
    <scope>NUCLEOTIDE SEQUENCE [LARGE SCALE GENOMIC DNA]</scope>
    <source>
        <strain evidence="4">CGMCC 1.10121</strain>
    </source>
</reference>
<proteinExistence type="inferred from homology"/>
<dbReference type="Pfam" id="PF00582">
    <property type="entry name" value="Usp"/>
    <property type="match status" value="1"/>
</dbReference>
<evidence type="ECO:0000259" key="2">
    <source>
        <dbReference type="Pfam" id="PF00582"/>
    </source>
</evidence>
<dbReference type="RefSeq" id="WP_089827315.1">
    <property type="nucleotide sequence ID" value="NZ_FODV01000019.1"/>
</dbReference>
<evidence type="ECO:0000313" key="3">
    <source>
        <dbReference type="EMBL" id="SEP18468.1"/>
    </source>
</evidence>
<accession>A0A1H8VU59</accession>
<dbReference type="PRINTS" id="PR01438">
    <property type="entry name" value="UNVRSLSTRESS"/>
</dbReference>
<dbReference type="CDD" id="cd00293">
    <property type="entry name" value="USP-like"/>
    <property type="match status" value="1"/>
</dbReference>
<dbReference type="Proteomes" id="UP000199126">
    <property type="component" value="Unassembled WGS sequence"/>
</dbReference>